<name>A0A382I727_9ZZZZ</name>
<gene>
    <name evidence="2" type="ORF">METZ01_LOCUS247527</name>
</gene>
<dbReference type="Pfam" id="PF06714">
    <property type="entry name" value="Gp5_OB"/>
    <property type="match status" value="1"/>
</dbReference>
<dbReference type="Gene3D" id="3.10.450.190">
    <property type="match status" value="1"/>
</dbReference>
<protein>
    <recommendedName>
        <fullName evidence="1">Protein Gp5 N-terminal OB-fold domain-containing protein</fullName>
    </recommendedName>
</protein>
<feature type="domain" description="Protein Gp5 N-terminal OB-fold" evidence="1">
    <location>
        <begin position="42"/>
        <end position="153"/>
    </location>
</feature>
<dbReference type="SUPFAM" id="SSF69349">
    <property type="entry name" value="Phage fibre proteins"/>
    <property type="match status" value="1"/>
</dbReference>
<accession>A0A382I727</accession>
<dbReference type="Gene3D" id="2.40.50.260">
    <property type="entry name" value="Nucleic acid-binding protein domain"/>
    <property type="match status" value="1"/>
</dbReference>
<evidence type="ECO:0000313" key="2">
    <source>
        <dbReference type="EMBL" id="SVB94673.1"/>
    </source>
</evidence>
<reference evidence="2" key="1">
    <citation type="submission" date="2018-05" db="EMBL/GenBank/DDBJ databases">
        <authorList>
            <person name="Lanie J.A."/>
            <person name="Ng W.-L."/>
            <person name="Kazmierczak K.M."/>
            <person name="Andrzejewski T.M."/>
            <person name="Davidsen T.M."/>
            <person name="Wayne K.J."/>
            <person name="Tettelin H."/>
            <person name="Glass J.I."/>
            <person name="Rusch D."/>
            <person name="Podicherti R."/>
            <person name="Tsui H.-C.T."/>
            <person name="Winkler M.E."/>
        </authorList>
    </citation>
    <scope>NUCLEOTIDE SEQUENCE</scope>
</reference>
<evidence type="ECO:0000259" key="1">
    <source>
        <dbReference type="Pfam" id="PF06714"/>
    </source>
</evidence>
<dbReference type="AlphaFoldDB" id="A0A382I727"/>
<organism evidence="2">
    <name type="scientific">marine metagenome</name>
    <dbReference type="NCBI Taxonomy" id="408172"/>
    <lineage>
        <taxon>unclassified sequences</taxon>
        <taxon>metagenomes</taxon>
        <taxon>ecological metagenomes</taxon>
    </lineage>
</organism>
<sequence length="395" mass="42788">MAENMGKSFIWFVGVVEDRADPKHLGRLRVRCLGYHTEDLLKLPTADLPWAHPMNPVTSATVSGVGQTPLGAVEGTWVVGFFQDGADAQMPIIIGTLPGVPSELPTKVEKGDDGEYAGKGFQDYVNANYPKYEETDMNRLAVNLIESDESGLSDSETNPHPSLISRRADLDTAVGTAQIDGIREGIAQIPEDLDEALETTGSWDEVKLYDEKTAMGDTLFTAEYPNNHVYESEGGHIREMDDTPGKERIHERHASGTGYEIGPKGSKVTRVKKDNYTIISEDDYAHIQGTSRTTIDEGLRVRVNAAGESGNNYNIEVGAGSNVNVEVNGGSINLTTLSPDVGDINLNAARNLNIQVGLDMKVAVLGNASEEVVGKKDEFVEGNNTKTGKRIDLNL</sequence>
<proteinExistence type="predicted"/>
<dbReference type="InterPro" id="IPR009590">
    <property type="entry name" value="Gp5_OB_N"/>
</dbReference>
<dbReference type="EMBL" id="UINC01065231">
    <property type="protein sequence ID" value="SVB94673.1"/>
    <property type="molecule type" value="Genomic_DNA"/>
</dbReference>
<dbReference type="SUPFAM" id="SSF69255">
    <property type="entry name" value="gp5 N-terminal domain-like"/>
    <property type="match status" value="1"/>
</dbReference>